<comment type="caution">
    <text evidence="2">The sequence shown here is derived from an EMBL/GenBank/DDBJ whole genome shotgun (WGS) entry which is preliminary data.</text>
</comment>
<feature type="transmembrane region" description="Helical" evidence="1">
    <location>
        <begin position="82"/>
        <end position="102"/>
    </location>
</feature>
<evidence type="ECO:0000313" key="3">
    <source>
        <dbReference type="Proteomes" id="UP000641514"/>
    </source>
</evidence>
<feature type="transmembrane region" description="Helical" evidence="1">
    <location>
        <begin position="28"/>
        <end position="46"/>
    </location>
</feature>
<keyword evidence="1" id="KW-0812">Transmembrane</keyword>
<name>A0A916U978_9ACTN</name>
<dbReference type="Proteomes" id="UP000641514">
    <property type="component" value="Unassembled WGS sequence"/>
</dbReference>
<accession>A0A916U978</accession>
<keyword evidence="1" id="KW-0472">Membrane</keyword>
<gene>
    <name evidence="2" type="ORF">GCM10011410_16190</name>
</gene>
<keyword evidence="3" id="KW-1185">Reference proteome</keyword>
<organism evidence="2 3">
    <name type="scientific">Hoyosella rhizosphaerae</name>
    <dbReference type="NCBI Taxonomy" id="1755582"/>
    <lineage>
        <taxon>Bacteria</taxon>
        <taxon>Bacillati</taxon>
        <taxon>Actinomycetota</taxon>
        <taxon>Actinomycetes</taxon>
        <taxon>Mycobacteriales</taxon>
        <taxon>Hoyosellaceae</taxon>
        <taxon>Hoyosella</taxon>
    </lineage>
</organism>
<dbReference type="EMBL" id="BMJH01000001">
    <property type="protein sequence ID" value="GGC64402.1"/>
    <property type="molecule type" value="Genomic_DNA"/>
</dbReference>
<evidence type="ECO:0000256" key="1">
    <source>
        <dbReference type="SAM" id="Phobius"/>
    </source>
</evidence>
<reference evidence="2" key="1">
    <citation type="journal article" date="2014" name="Int. J. Syst. Evol. Microbiol.">
        <title>Complete genome sequence of Corynebacterium casei LMG S-19264T (=DSM 44701T), isolated from a smear-ripened cheese.</title>
        <authorList>
            <consortium name="US DOE Joint Genome Institute (JGI-PGF)"/>
            <person name="Walter F."/>
            <person name="Albersmeier A."/>
            <person name="Kalinowski J."/>
            <person name="Ruckert C."/>
        </authorList>
    </citation>
    <scope>NUCLEOTIDE SEQUENCE</scope>
    <source>
        <strain evidence="2">CGMCC 1.15478</strain>
    </source>
</reference>
<dbReference type="Pfam" id="PF09490">
    <property type="entry name" value="CbtA"/>
    <property type="match status" value="1"/>
</dbReference>
<protein>
    <submittedName>
        <fullName evidence="2">Membrane protein</fullName>
    </submittedName>
</protein>
<dbReference type="InterPro" id="IPR012666">
    <property type="entry name" value="CbtA_put"/>
</dbReference>
<feature type="transmembrane region" description="Helical" evidence="1">
    <location>
        <begin position="225"/>
        <end position="245"/>
    </location>
</feature>
<keyword evidence="1" id="KW-1133">Transmembrane helix</keyword>
<reference evidence="2" key="2">
    <citation type="submission" date="2020-09" db="EMBL/GenBank/DDBJ databases">
        <authorList>
            <person name="Sun Q."/>
            <person name="Zhou Y."/>
        </authorList>
    </citation>
    <scope>NUCLEOTIDE SEQUENCE</scope>
    <source>
        <strain evidence="2">CGMCC 1.15478</strain>
    </source>
</reference>
<feature type="transmembrane region" description="Helical" evidence="1">
    <location>
        <begin position="184"/>
        <end position="205"/>
    </location>
</feature>
<dbReference type="AlphaFoldDB" id="A0A916U978"/>
<proteinExistence type="predicted"/>
<sequence>MPLADTKLQAPSATQPLTGSLAQLLKRGAIAGILAGLVAGAVAFGLGESLIDDAIAIEEAAAHAGNHAHDHDELVSRFGQKIGLILATTLVGLAFGLILATVAHHATRFVAASATSLVLGIALCGWLAFEAVPFVKYPANPPAVGDPETINERTWLWLATVVLGFVAIAAALVSRVWVRHRSSIANIATPTVVFAAVVSLGYVMLPSIDEVGADFPASLLWDFRVASFVTQLTLWLTLGFMFAFLTERAQPVRK</sequence>
<feature type="transmembrane region" description="Helical" evidence="1">
    <location>
        <begin position="109"/>
        <end position="129"/>
    </location>
</feature>
<dbReference type="RefSeq" id="WP_188672480.1">
    <property type="nucleotide sequence ID" value="NZ_BMJH01000001.1"/>
</dbReference>
<evidence type="ECO:0000313" key="2">
    <source>
        <dbReference type="EMBL" id="GGC64402.1"/>
    </source>
</evidence>
<feature type="transmembrane region" description="Helical" evidence="1">
    <location>
        <begin position="155"/>
        <end position="177"/>
    </location>
</feature>